<keyword evidence="15 19" id="KW-0131">Cell cycle</keyword>
<dbReference type="PROSITE" id="PS51387">
    <property type="entry name" value="FAD_PCMH"/>
    <property type="match status" value="1"/>
</dbReference>
<dbReference type="EMBL" id="BJZO01000049">
    <property type="protein sequence ID" value="GEO81826.1"/>
    <property type="molecule type" value="Genomic_DNA"/>
</dbReference>
<dbReference type="InterPro" id="IPR011601">
    <property type="entry name" value="MurB_C"/>
</dbReference>
<dbReference type="InterPro" id="IPR016166">
    <property type="entry name" value="FAD-bd_PCMH"/>
</dbReference>
<evidence type="ECO:0000256" key="11">
    <source>
        <dbReference type="ARBA" id="ARBA00022857"/>
    </source>
</evidence>
<evidence type="ECO:0000256" key="8">
    <source>
        <dbReference type="ARBA" id="ARBA00022618"/>
    </source>
</evidence>
<dbReference type="GO" id="GO:0008360">
    <property type="term" value="P:regulation of cell shape"/>
    <property type="evidence" value="ECO:0007669"/>
    <property type="project" value="UniProtKB-KW"/>
</dbReference>
<evidence type="ECO:0000256" key="13">
    <source>
        <dbReference type="ARBA" id="ARBA00022984"/>
    </source>
</evidence>
<feature type="active site" description="Proton donor" evidence="19">
    <location>
        <position position="245"/>
    </location>
</feature>
<dbReference type="GO" id="GO:0009252">
    <property type="term" value="P:peptidoglycan biosynthetic process"/>
    <property type="evidence" value="ECO:0007669"/>
    <property type="project" value="UniProtKB-UniRule"/>
</dbReference>
<keyword evidence="7 19" id="KW-0963">Cytoplasm</keyword>
<feature type="active site" evidence="19">
    <location>
        <position position="196"/>
    </location>
</feature>
<sequence>MTLTPALHDSSLRARLSGSQALAARAPLGERLPATRGRISLGRALSGMTWFGVGGPAEVLFKPADLEDLRAFLAALPASDPLMVIGVGSNLLVRDGGIPGVVIRLGRAFAEVRVEGEHIIAGAAALDATVARVAADAGLAGFEFLAGIPGTLGGAVRMNAGAHGRCLADLLVSVRAVNRSGHSSTLSPDRLSLSYRHCGLPEDWIFTEVTLKGTPDDHSAIAARMAAYQSVRADSQPERARTGGSTFANPPEGPRAWELIDRAGCRGLELGGARVSDKHCNFLLNTGTASATDLESLGELVRERVRATSGVDLRWEIRRVGIKAPDSLPSGDTRDNTTGDAS</sequence>
<evidence type="ECO:0000256" key="6">
    <source>
        <dbReference type="ARBA" id="ARBA00015188"/>
    </source>
</evidence>
<dbReference type="UniPathway" id="UPA00219"/>
<keyword evidence="10 19" id="KW-0274">FAD</keyword>
<gene>
    <name evidence="19 22" type="primary">murB</name>
    <name evidence="22" type="ORF">ROR02_19570</name>
</gene>
<keyword evidence="14 19" id="KW-0560">Oxidoreductase</keyword>
<evidence type="ECO:0000256" key="9">
    <source>
        <dbReference type="ARBA" id="ARBA00022630"/>
    </source>
</evidence>
<evidence type="ECO:0000256" key="16">
    <source>
        <dbReference type="ARBA" id="ARBA00023316"/>
    </source>
</evidence>
<dbReference type="PANTHER" id="PTHR21071:SF4">
    <property type="entry name" value="UDP-N-ACETYLENOLPYRUVOYLGLUCOSAMINE REDUCTASE"/>
    <property type="match status" value="1"/>
</dbReference>
<evidence type="ECO:0000256" key="18">
    <source>
        <dbReference type="ARBA" id="ARBA00048914"/>
    </source>
</evidence>
<comment type="caution">
    <text evidence="22">The sequence shown here is derived from an EMBL/GenBank/DDBJ whole genome shotgun (WGS) entry which is preliminary data.</text>
</comment>
<dbReference type="Gene3D" id="3.30.43.10">
    <property type="entry name" value="Uridine Diphospho-n-acetylenolpyruvylglucosamine Reductase, domain 2"/>
    <property type="match status" value="1"/>
</dbReference>
<dbReference type="InterPro" id="IPR036635">
    <property type="entry name" value="MurB_C_sf"/>
</dbReference>
<evidence type="ECO:0000256" key="15">
    <source>
        <dbReference type="ARBA" id="ARBA00023306"/>
    </source>
</evidence>
<dbReference type="GO" id="GO:0071949">
    <property type="term" value="F:FAD binding"/>
    <property type="evidence" value="ECO:0007669"/>
    <property type="project" value="InterPro"/>
</dbReference>
<protein>
    <recommendedName>
        <fullName evidence="6 19">UDP-N-acetylenolpyruvoylglucosamine reductase</fullName>
        <ecNumber evidence="5 19">1.3.1.98</ecNumber>
    </recommendedName>
    <alternativeName>
        <fullName evidence="17 19">UDP-N-acetylmuramate dehydrogenase</fullName>
    </alternativeName>
</protein>
<evidence type="ECO:0000256" key="5">
    <source>
        <dbReference type="ARBA" id="ARBA00012518"/>
    </source>
</evidence>
<dbReference type="InterPro" id="IPR036318">
    <property type="entry name" value="FAD-bd_PCMH-like_sf"/>
</dbReference>
<comment type="function">
    <text evidence="2 19">Cell wall formation.</text>
</comment>
<keyword evidence="12 19" id="KW-0133">Cell shape</keyword>
<dbReference type="Gene3D" id="3.90.78.10">
    <property type="entry name" value="UDP-N-acetylenolpyruvoylglucosamine reductase, C-terminal domain"/>
    <property type="match status" value="1"/>
</dbReference>
<evidence type="ECO:0000313" key="23">
    <source>
        <dbReference type="Proteomes" id="UP000321567"/>
    </source>
</evidence>
<dbReference type="GO" id="GO:0005829">
    <property type="term" value="C:cytosol"/>
    <property type="evidence" value="ECO:0007669"/>
    <property type="project" value="TreeGrafter"/>
</dbReference>
<evidence type="ECO:0000256" key="17">
    <source>
        <dbReference type="ARBA" id="ARBA00031026"/>
    </source>
</evidence>
<evidence type="ECO:0000256" key="3">
    <source>
        <dbReference type="ARBA" id="ARBA00004496"/>
    </source>
</evidence>
<proteinExistence type="inferred from homology"/>
<evidence type="ECO:0000256" key="10">
    <source>
        <dbReference type="ARBA" id="ARBA00022827"/>
    </source>
</evidence>
<dbReference type="NCBIfam" id="NF010480">
    <property type="entry name" value="PRK13905.1"/>
    <property type="match status" value="1"/>
</dbReference>
<evidence type="ECO:0000256" key="14">
    <source>
        <dbReference type="ARBA" id="ARBA00023002"/>
    </source>
</evidence>
<keyword evidence="13 19" id="KW-0573">Peptidoglycan synthesis</keyword>
<evidence type="ECO:0000256" key="19">
    <source>
        <dbReference type="HAMAP-Rule" id="MF_00037"/>
    </source>
</evidence>
<dbReference type="Pfam" id="PF02873">
    <property type="entry name" value="MurB_C"/>
    <property type="match status" value="1"/>
</dbReference>
<keyword evidence="11 19" id="KW-0521">NADP</keyword>
<accession>A0A512H8P8</accession>
<evidence type="ECO:0000256" key="7">
    <source>
        <dbReference type="ARBA" id="ARBA00022490"/>
    </source>
</evidence>
<keyword evidence="23" id="KW-1185">Reference proteome</keyword>
<reference evidence="22 23" key="1">
    <citation type="submission" date="2019-07" db="EMBL/GenBank/DDBJ databases">
        <title>Whole genome shotgun sequence of Rhodospirillum oryzae NBRC 107573.</title>
        <authorList>
            <person name="Hosoyama A."/>
            <person name="Uohara A."/>
            <person name="Ohji S."/>
            <person name="Ichikawa N."/>
        </authorList>
    </citation>
    <scope>NUCLEOTIDE SEQUENCE [LARGE SCALE GENOMIC DNA]</scope>
    <source>
        <strain evidence="22 23">NBRC 107573</strain>
    </source>
</reference>
<dbReference type="Pfam" id="PF01565">
    <property type="entry name" value="FAD_binding_4"/>
    <property type="match status" value="1"/>
</dbReference>
<dbReference type="Gene3D" id="3.30.465.10">
    <property type="match status" value="1"/>
</dbReference>
<dbReference type="EC" id="1.3.1.98" evidence="5 19"/>
<name>A0A512H8P8_9PROT</name>
<dbReference type="GO" id="GO:0071555">
    <property type="term" value="P:cell wall organization"/>
    <property type="evidence" value="ECO:0007669"/>
    <property type="project" value="UniProtKB-KW"/>
</dbReference>
<feature type="region of interest" description="Disordered" evidence="20">
    <location>
        <begin position="233"/>
        <end position="253"/>
    </location>
</feature>
<evidence type="ECO:0000313" key="22">
    <source>
        <dbReference type="EMBL" id="GEO81826.1"/>
    </source>
</evidence>
<evidence type="ECO:0000256" key="2">
    <source>
        <dbReference type="ARBA" id="ARBA00003921"/>
    </source>
</evidence>
<dbReference type="PANTHER" id="PTHR21071">
    <property type="entry name" value="UDP-N-ACETYLENOLPYRUVOYLGLUCOSAMINE REDUCTASE"/>
    <property type="match status" value="1"/>
</dbReference>
<feature type="domain" description="FAD-binding PCMH-type" evidence="21">
    <location>
        <begin position="52"/>
        <end position="216"/>
    </location>
</feature>
<evidence type="ECO:0000256" key="20">
    <source>
        <dbReference type="SAM" id="MobiDB-lite"/>
    </source>
</evidence>
<dbReference type="OrthoDB" id="9804753at2"/>
<keyword evidence="8 19" id="KW-0132">Cell division</keyword>
<dbReference type="NCBIfam" id="TIGR00179">
    <property type="entry name" value="murB"/>
    <property type="match status" value="1"/>
</dbReference>
<dbReference type="HAMAP" id="MF_00037">
    <property type="entry name" value="MurB"/>
    <property type="match status" value="1"/>
</dbReference>
<dbReference type="InterPro" id="IPR016169">
    <property type="entry name" value="FAD-bd_PCMH_sub2"/>
</dbReference>
<keyword evidence="9 19" id="KW-0285">Flavoprotein</keyword>
<dbReference type="GO" id="GO:0051301">
    <property type="term" value="P:cell division"/>
    <property type="evidence" value="ECO:0007669"/>
    <property type="project" value="UniProtKB-KW"/>
</dbReference>
<dbReference type="SUPFAM" id="SSF56194">
    <property type="entry name" value="Uridine diphospho-N-Acetylenolpyruvylglucosamine reductase, MurB, C-terminal domain"/>
    <property type="match status" value="1"/>
</dbReference>
<keyword evidence="16 19" id="KW-0961">Cell wall biogenesis/degradation</keyword>
<comment type="cofactor">
    <cofactor evidence="1 19">
        <name>FAD</name>
        <dbReference type="ChEBI" id="CHEBI:57692"/>
    </cofactor>
</comment>
<dbReference type="AlphaFoldDB" id="A0A512H8P8"/>
<dbReference type="InterPro" id="IPR003170">
    <property type="entry name" value="MurB"/>
</dbReference>
<dbReference type="InterPro" id="IPR006094">
    <property type="entry name" value="Oxid_FAD_bind_N"/>
</dbReference>
<comment type="subcellular location">
    <subcellularLocation>
        <location evidence="3 19">Cytoplasm</location>
    </subcellularLocation>
</comment>
<dbReference type="Proteomes" id="UP000321567">
    <property type="component" value="Unassembled WGS sequence"/>
</dbReference>
<dbReference type="SUPFAM" id="SSF56176">
    <property type="entry name" value="FAD-binding/transporter-associated domain-like"/>
    <property type="match status" value="1"/>
</dbReference>
<evidence type="ECO:0000256" key="12">
    <source>
        <dbReference type="ARBA" id="ARBA00022960"/>
    </source>
</evidence>
<comment type="pathway">
    <text evidence="4 19">Cell wall biogenesis; peptidoglycan biosynthesis.</text>
</comment>
<organism evidence="22 23">
    <name type="scientific">Pararhodospirillum oryzae</name>
    <dbReference type="NCBI Taxonomy" id="478448"/>
    <lineage>
        <taxon>Bacteria</taxon>
        <taxon>Pseudomonadati</taxon>
        <taxon>Pseudomonadota</taxon>
        <taxon>Alphaproteobacteria</taxon>
        <taxon>Rhodospirillales</taxon>
        <taxon>Rhodospirillaceae</taxon>
        <taxon>Pararhodospirillum</taxon>
    </lineage>
</organism>
<evidence type="ECO:0000259" key="21">
    <source>
        <dbReference type="PROSITE" id="PS51387"/>
    </source>
</evidence>
<evidence type="ECO:0000256" key="1">
    <source>
        <dbReference type="ARBA" id="ARBA00001974"/>
    </source>
</evidence>
<dbReference type="RefSeq" id="WP_147163849.1">
    <property type="nucleotide sequence ID" value="NZ_BJZO01000049.1"/>
</dbReference>
<comment type="catalytic activity">
    <reaction evidence="18 19">
        <text>UDP-N-acetyl-alpha-D-muramate + NADP(+) = UDP-N-acetyl-3-O-(1-carboxyvinyl)-alpha-D-glucosamine + NADPH + H(+)</text>
        <dbReference type="Rhea" id="RHEA:12248"/>
        <dbReference type="ChEBI" id="CHEBI:15378"/>
        <dbReference type="ChEBI" id="CHEBI:57783"/>
        <dbReference type="ChEBI" id="CHEBI:58349"/>
        <dbReference type="ChEBI" id="CHEBI:68483"/>
        <dbReference type="ChEBI" id="CHEBI:70757"/>
        <dbReference type="EC" id="1.3.1.98"/>
    </reaction>
</comment>
<feature type="active site" evidence="19">
    <location>
        <position position="316"/>
    </location>
</feature>
<dbReference type="InterPro" id="IPR016167">
    <property type="entry name" value="FAD-bd_PCMH_sub1"/>
</dbReference>
<comment type="similarity">
    <text evidence="19">Belongs to the MurB family.</text>
</comment>
<evidence type="ECO:0000256" key="4">
    <source>
        <dbReference type="ARBA" id="ARBA00004752"/>
    </source>
</evidence>
<dbReference type="GO" id="GO:0008762">
    <property type="term" value="F:UDP-N-acetylmuramate dehydrogenase activity"/>
    <property type="evidence" value="ECO:0007669"/>
    <property type="project" value="UniProtKB-UniRule"/>
</dbReference>